<keyword evidence="4 8" id="KW-0732">Signal</keyword>
<keyword evidence="7" id="KW-1015">Disulfide bond</keyword>
<evidence type="ECO:0000256" key="6">
    <source>
        <dbReference type="ARBA" id="ARBA00022837"/>
    </source>
</evidence>
<organism evidence="9 10">
    <name type="scientific">Pseudoalteromonas aurantia 208</name>
    <dbReference type="NCBI Taxonomy" id="1314867"/>
    <lineage>
        <taxon>Bacteria</taxon>
        <taxon>Pseudomonadati</taxon>
        <taxon>Pseudomonadota</taxon>
        <taxon>Gammaproteobacteria</taxon>
        <taxon>Alteromonadales</taxon>
        <taxon>Pseudoalteromonadaceae</taxon>
        <taxon>Pseudoalteromonas</taxon>
    </lineage>
</organism>
<dbReference type="RefSeq" id="WP_225738299.1">
    <property type="nucleotide sequence ID" value="NZ_AQGV01000012.1"/>
</dbReference>
<dbReference type="InterPro" id="IPR011118">
    <property type="entry name" value="Tannase/feruloyl_esterase"/>
</dbReference>
<evidence type="ECO:0000256" key="2">
    <source>
        <dbReference type="ARBA" id="ARBA00022487"/>
    </source>
</evidence>
<dbReference type="SUPFAM" id="SSF53474">
    <property type="entry name" value="alpha/beta-Hydrolases"/>
    <property type="match status" value="1"/>
</dbReference>
<evidence type="ECO:0000313" key="9">
    <source>
        <dbReference type="EMBL" id="MBE0367549.1"/>
    </source>
</evidence>
<dbReference type="InterPro" id="IPR029058">
    <property type="entry name" value="AB_hydrolase_fold"/>
</dbReference>
<evidence type="ECO:0000256" key="1">
    <source>
        <dbReference type="ARBA" id="ARBA00006249"/>
    </source>
</evidence>
<feature type="chain" id="PRO_5046304962" evidence="8">
    <location>
        <begin position="30"/>
        <end position="549"/>
    </location>
</feature>
<evidence type="ECO:0000256" key="7">
    <source>
        <dbReference type="ARBA" id="ARBA00023157"/>
    </source>
</evidence>
<accession>A0ABR9EAZ7</accession>
<gene>
    <name evidence="9" type="ORF">PAUR_a0926</name>
</gene>
<evidence type="ECO:0000313" key="10">
    <source>
        <dbReference type="Proteomes" id="UP000615755"/>
    </source>
</evidence>
<protein>
    <submittedName>
        <fullName evidence="9">Feruloyl esterase</fullName>
    </submittedName>
</protein>
<comment type="caution">
    <text evidence="9">The sequence shown here is derived from an EMBL/GenBank/DDBJ whole genome shotgun (WGS) entry which is preliminary data.</text>
</comment>
<keyword evidence="6" id="KW-0106">Calcium</keyword>
<name>A0ABR9EAZ7_9GAMM</name>
<dbReference type="Gene3D" id="3.40.50.1820">
    <property type="entry name" value="alpha/beta hydrolase"/>
    <property type="match status" value="1"/>
</dbReference>
<dbReference type="EMBL" id="AQGV01000012">
    <property type="protein sequence ID" value="MBE0367549.1"/>
    <property type="molecule type" value="Genomic_DNA"/>
</dbReference>
<keyword evidence="3" id="KW-0479">Metal-binding</keyword>
<dbReference type="Proteomes" id="UP000615755">
    <property type="component" value="Unassembled WGS sequence"/>
</dbReference>
<dbReference type="PANTHER" id="PTHR33938">
    <property type="entry name" value="FERULOYL ESTERASE B-RELATED"/>
    <property type="match status" value="1"/>
</dbReference>
<reference evidence="9 10" key="1">
    <citation type="submission" date="2015-03" db="EMBL/GenBank/DDBJ databases">
        <title>Genome sequence of Pseudoalteromonas aurantia.</title>
        <authorList>
            <person name="Xie B.-B."/>
            <person name="Rong J.-C."/>
            <person name="Qin Q.-L."/>
            <person name="Zhang Y.-Z."/>
        </authorList>
    </citation>
    <scope>NUCLEOTIDE SEQUENCE [LARGE SCALE GENOMIC DNA]</scope>
    <source>
        <strain evidence="9 10">208</strain>
    </source>
</reference>
<dbReference type="PANTHER" id="PTHR33938:SF15">
    <property type="entry name" value="FERULOYL ESTERASE B-RELATED"/>
    <property type="match status" value="1"/>
</dbReference>
<keyword evidence="10" id="KW-1185">Reference proteome</keyword>
<evidence type="ECO:0000256" key="4">
    <source>
        <dbReference type="ARBA" id="ARBA00022729"/>
    </source>
</evidence>
<feature type="signal peptide" evidence="8">
    <location>
        <begin position="1"/>
        <end position="29"/>
    </location>
</feature>
<sequence length="549" mass="60650">MMNTLHKGAQSFMSLAVLAALSYSQISQATAEVSQVEVRACAALQFADFSKLEGGEAAANVIKSRFVQSYTMSDEAANWAYKYSRLMGAPVDRAAKDLPNHCLVEGYVTPTIRFQLRLPARALWNQKYLLNACMGFCGEVSPYPSMAGIIRKYATMSHDGGHTAYGFDGKWARNNEQLKIDFAYRANHVVAVVAKEIMEKYYHSKPQYSFITGCSKGGHAGVMAAKRYPNDFDGVIARGPTINYTDVNLVNCMDNAKAILDHNDQPILNLDDVAMISKAVMSECDGDDGIIDGVIGDPRICSFKPATLQCEAGKVKNCLLEDKVAAVNALYAPSLNSQGEEVFGGLPYGSEPEWLGWAAPQIPQLKPFYYYAATEYLKYIAYPKALDIDYDWRDFSYEDERQNLAEVSQFMNADDPDLRAFKQTGGKMLILHGWSDAAVPAYATIDWYETVDEFMSQNQLSVRDFARLFLLPGVVHCGIEGPGPSTYDALMALENWVVGGVAPDSLLTKKEDKSGKVVRTRPVFPYPLSVKYDGKGNTNKASSFYASED</sequence>
<comment type="similarity">
    <text evidence="1">Belongs to the tannase family.</text>
</comment>
<proteinExistence type="inferred from homology"/>
<evidence type="ECO:0000256" key="3">
    <source>
        <dbReference type="ARBA" id="ARBA00022723"/>
    </source>
</evidence>
<keyword evidence="5" id="KW-0378">Hydrolase</keyword>
<keyword evidence="2" id="KW-0719">Serine esterase</keyword>
<evidence type="ECO:0000256" key="8">
    <source>
        <dbReference type="SAM" id="SignalP"/>
    </source>
</evidence>
<evidence type="ECO:0000256" key="5">
    <source>
        <dbReference type="ARBA" id="ARBA00022801"/>
    </source>
</evidence>
<dbReference type="Pfam" id="PF07519">
    <property type="entry name" value="Tannase"/>
    <property type="match status" value="1"/>
</dbReference>